<organism evidence="2 3">
    <name type="scientific">Calocera cornea HHB12733</name>
    <dbReference type="NCBI Taxonomy" id="1353952"/>
    <lineage>
        <taxon>Eukaryota</taxon>
        <taxon>Fungi</taxon>
        <taxon>Dikarya</taxon>
        <taxon>Basidiomycota</taxon>
        <taxon>Agaricomycotina</taxon>
        <taxon>Dacrymycetes</taxon>
        <taxon>Dacrymycetales</taxon>
        <taxon>Dacrymycetaceae</taxon>
        <taxon>Calocera</taxon>
    </lineage>
</organism>
<feature type="compositionally biased region" description="Acidic residues" evidence="1">
    <location>
        <begin position="97"/>
        <end position="130"/>
    </location>
</feature>
<gene>
    <name evidence="2" type="ORF">CALCODRAFT_508669</name>
</gene>
<sequence length="130" mass="14179">MSNIMALAGAYSCIYAPDSTDFFLNGANNFAQITAINLNMISNNSNMSKGHTAGKVSITLPISMEGPTKADGSISSLNIEEWQVVEKAMWDGSDGPEQWDEWQEVEEEEEDVDESGYDADDEGGDEDLTE</sequence>
<name>A0A165G725_9BASI</name>
<dbReference type="EMBL" id="KV423960">
    <property type="protein sequence ID" value="KZT57679.1"/>
    <property type="molecule type" value="Genomic_DNA"/>
</dbReference>
<proteinExistence type="predicted"/>
<accession>A0A165G725</accession>
<dbReference type="AlphaFoldDB" id="A0A165G725"/>
<feature type="region of interest" description="Disordered" evidence="1">
    <location>
        <begin position="91"/>
        <end position="130"/>
    </location>
</feature>
<evidence type="ECO:0000313" key="2">
    <source>
        <dbReference type="EMBL" id="KZT57679.1"/>
    </source>
</evidence>
<dbReference type="Proteomes" id="UP000076842">
    <property type="component" value="Unassembled WGS sequence"/>
</dbReference>
<dbReference type="InParanoid" id="A0A165G725"/>
<keyword evidence="3" id="KW-1185">Reference proteome</keyword>
<protein>
    <submittedName>
        <fullName evidence="2">Uncharacterized protein</fullName>
    </submittedName>
</protein>
<evidence type="ECO:0000256" key="1">
    <source>
        <dbReference type="SAM" id="MobiDB-lite"/>
    </source>
</evidence>
<evidence type="ECO:0000313" key="3">
    <source>
        <dbReference type="Proteomes" id="UP000076842"/>
    </source>
</evidence>
<reference evidence="2 3" key="1">
    <citation type="journal article" date="2016" name="Mol. Biol. Evol.">
        <title>Comparative Genomics of Early-Diverging Mushroom-Forming Fungi Provides Insights into the Origins of Lignocellulose Decay Capabilities.</title>
        <authorList>
            <person name="Nagy L.G."/>
            <person name="Riley R."/>
            <person name="Tritt A."/>
            <person name="Adam C."/>
            <person name="Daum C."/>
            <person name="Floudas D."/>
            <person name="Sun H."/>
            <person name="Yadav J.S."/>
            <person name="Pangilinan J."/>
            <person name="Larsson K.H."/>
            <person name="Matsuura K."/>
            <person name="Barry K."/>
            <person name="Labutti K."/>
            <person name="Kuo R."/>
            <person name="Ohm R.A."/>
            <person name="Bhattacharya S.S."/>
            <person name="Shirouzu T."/>
            <person name="Yoshinaga Y."/>
            <person name="Martin F.M."/>
            <person name="Grigoriev I.V."/>
            <person name="Hibbett D.S."/>
        </authorList>
    </citation>
    <scope>NUCLEOTIDE SEQUENCE [LARGE SCALE GENOMIC DNA]</scope>
    <source>
        <strain evidence="2 3">HHB12733</strain>
    </source>
</reference>